<feature type="region of interest" description="Disordered" evidence="2">
    <location>
        <begin position="351"/>
        <end position="373"/>
    </location>
</feature>
<dbReference type="GO" id="GO:0005829">
    <property type="term" value="C:cytosol"/>
    <property type="evidence" value="ECO:0007669"/>
    <property type="project" value="TreeGrafter"/>
</dbReference>
<keyword evidence="5" id="KW-1185">Reference proteome</keyword>
<evidence type="ECO:0000313" key="4">
    <source>
        <dbReference type="EMBL" id="KAJ5546661.1"/>
    </source>
</evidence>
<dbReference type="PANTHER" id="PTHR42686">
    <property type="entry name" value="GH17980P-RELATED"/>
    <property type="match status" value="1"/>
</dbReference>
<dbReference type="SUPFAM" id="SSF51430">
    <property type="entry name" value="NAD(P)-linked oxidoreductase"/>
    <property type="match status" value="1"/>
</dbReference>
<dbReference type="InterPro" id="IPR023210">
    <property type="entry name" value="NADP_OxRdtase_dom"/>
</dbReference>
<dbReference type="EMBL" id="JAQIZZ010000003">
    <property type="protein sequence ID" value="KAJ5546661.1"/>
    <property type="molecule type" value="Genomic_DNA"/>
</dbReference>
<accession>A0AAD6GI92</accession>
<evidence type="ECO:0000313" key="5">
    <source>
        <dbReference type="Proteomes" id="UP001220324"/>
    </source>
</evidence>
<dbReference type="GO" id="GO:0045290">
    <property type="term" value="F:D-arabinose 1-dehydrogenase [NAD(P)+] activity"/>
    <property type="evidence" value="ECO:0007669"/>
    <property type="project" value="TreeGrafter"/>
</dbReference>
<dbReference type="PANTHER" id="PTHR42686:SF1">
    <property type="entry name" value="GH17980P-RELATED"/>
    <property type="match status" value="1"/>
</dbReference>
<protein>
    <recommendedName>
        <fullName evidence="3">NADP-dependent oxidoreductase domain-containing protein</fullName>
    </recommendedName>
</protein>
<gene>
    <name evidence="4" type="ORF">N7494_004246</name>
</gene>
<dbReference type="Gene3D" id="3.20.20.100">
    <property type="entry name" value="NADP-dependent oxidoreductase domain"/>
    <property type="match status" value="1"/>
</dbReference>
<evidence type="ECO:0000256" key="2">
    <source>
        <dbReference type="SAM" id="MobiDB-lite"/>
    </source>
</evidence>
<dbReference type="AlphaFoldDB" id="A0AAD6GI92"/>
<evidence type="ECO:0000259" key="3">
    <source>
        <dbReference type="Pfam" id="PF00248"/>
    </source>
</evidence>
<keyword evidence="1" id="KW-0560">Oxidoreductase</keyword>
<dbReference type="GO" id="GO:0070485">
    <property type="term" value="P:dehydro-D-arabinono-1,4-lactone biosynthetic process"/>
    <property type="evidence" value="ECO:0007669"/>
    <property type="project" value="TreeGrafter"/>
</dbReference>
<proteinExistence type="predicted"/>
<dbReference type="InterPro" id="IPR020471">
    <property type="entry name" value="AKR"/>
</dbReference>
<comment type="caution">
    <text evidence="4">The sequence shown here is derived from an EMBL/GenBank/DDBJ whole genome shotgun (WGS) entry which is preliminary data.</text>
</comment>
<reference evidence="4 5" key="1">
    <citation type="journal article" date="2023" name="IMA Fungus">
        <title>Comparative genomic study of the Penicillium genus elucidates a diverse pangenome and 15 lateral gene transfer events.</title>
        <authorList>
            <person name="Petersen C."/>
            <person name="Sorensen T."/>
            <person name="Nielsen M.R."/>
            <person name="Sondergaard T.E."/>
            <person name="Sorensen J.L."/>
            <person name="Fitzpatrick D.A."/>
            <person name="Frisvad J.C."/>
            <person name="Nielsen K.L."/>
        </authorList>
    </citation>
    <scope>NUCLEOTIDE SEQUENCE [LARGE SCALE GENOMIC DNA]</scope>
    <source>
        <strain evidence="4 5">IBT 35679</strain>
    </source>
</reference>
<dbReference type="InterPro" id="IPR036812">
    <property type="entry name" value="NAD(P)_OxRdtase_dom_sf"/>
</dbReference>
<feature type="domain" description="NADP-dependent oxidoreductase" evidence="3">
    <location>
        <begin position="16"/>
        <end position="313"/>
    </location>
</feature>
<organism evidence="4 5">
    <name type="scientific">Penicillium frequentans</name>
    <dbReference type="NCBI Taxonomy" id="3151616"/>
    <lineage>
        <taxon>Eukaryota</taxon>
        <taxon>Fungi</taxon>
        <taxon>Dikarya</taxon>
        <taxon>Ascomycota</taxon>
        <taxon>Pezizomycotina</taxon>
        <taxon>Eurotiomycetes</taxon>
        <taxon>Eurotiomycetidae</taxon>
        <taxon>Eurotiales</taxon>
        <taxon>Aspergillaceae</taxon>
        <taxon>Penicillium</taxon>
    </lineage>
</organism>
<evidence type="ECO:0000256" key="1">
    <source>
        <dbReference type="ARBA" id="ARBA00023002"/>
    </source>
</evidence>
<dbReference type="Pfam" id="PF00248">
    <property type="entry name" value="Aldo_ket_red"/>
    <property type="match status" value="1"/>
</dbReference>
<sequence length="373" mass="41245">MSISKPSTPLSRILPPLVLGGAGFSHQLFHNPNASQALEVLKRAFQRGLRAIDTSAYYHPSEILLGEALSHPEITNCYSRDQYFLMTKAGRISADHFDYSPAWIRHSVLRSLERLQTSYLDVVFCHDVEFVTEEEALQAVGVLIDLVNEGYIRYIGISGYRIDILTRLAHRVKDQYGRPLDIIQNWAQLTLQNDRLAGEGLAAFRDAGVSCVCSSSPLAIGLLRENGVPVGDLGDFHPAPPGLRQVAQTASEYVSARGGSLAALALRYAIRRAQVESSDEFRVTTIMGITSVAELEENLASAQKVLRQSEHDASEWLWATEPTTGNAESREMNKDDELSAKVKEILGPWHNYSFPSPGDGWDSPNKRPVEGKL</sequence>
<name>A0AAD6GI92_9EURO</name>
<feature type="compositionally biased region" description="Basic and acidic residues" evidence="2">
    <location>
        <begin position="364"/>
        <end position="373"/>
    </location>
</feature>
<dbReference type="Proteomes" id="UP001220324">
    <property type="component" value="Unassembled WGS sequence"/>
</dbReference>